<evidence type="ECO:0000313" key="1">
    <source>
        <dbReference type="EMBL" id="MDN3724032.1"/>
    </source>
</evidence>
<gene>
    <name evidence="1" type="ORF">QRD02_06530</name>
</gene>
<organism evidence="1 2">
    <name type="scientific">Aequorivita aurantiaca</name>
    <dbReference type="NCBI Taxonomy" id="3053356"/>
    <lineage>
        <taxon>Bacteria</taxon>
        <taxon>Pseudomonadati</taxon>
        <taxon>Bacteroidota</taxon>
        <taxon>Flavobacteriia</taxon>
        <taxon>Flavobacteriales</taxon>
        <taxon>Flavobacteriaceae</taxon>
        <taxon>Aequorivita</taxon>
    </lineage>
</organism>
<protein>
    <submittedName>
        <fullName evidence="1">Uncharacterized protein</fullName>
    </submittedName>
</protein>
<dbReference type="EMBL" id="JAUGQQ010000003">
    <property type="protein sequence ID" value="MDN3724032.1"/>
    <property type="molecule type" value="Genomic_DNA"/>
</dbReference>
<sequence>MYKVIICVLTVFSALSCNEQNKKIDLASTGKEKAVAGHESAATATQETKNASALFTYDGKILSEISNFETKVFLYDGNLVLQLLKDKQEINFSLGGTNLYSQKPFAGIFTTAPKENETTALLNLYLEESTTENGNEKIKVPILFDGTATLEAFNKQEIQIEINARGGFYSEMNNPENWKPFYAKIVAKNPEIENQTNITNLYY</sequence>
<proteinExistence type="predicted"/>
<accession>A0ABT8DGR0</accession>
<keyword evidence="2" id="KW-1185">Reference proteome</keyword>
<evidence type="ECO:0000313" key="2">
    <source>
        <dbReference type="Proteomes" id="UP001244787"/>
    </source>
</evidence>
<reference evidence="1 2" key="1">
    <citation type="submission" date="2023-06" db="EMBL/GenBank/DDBJ databases">
        <authorList>
            <person name="Ye Y.-Q."/>
            <person name="Du Z.-J."/>
        </authorList>
    </citation>
    <scope>NUCLEOTIDE SEQUENCE [LARGE SCALE GENOMIC DNA]</scope>
    <source>
        <strain evidence="1 2">SDUM287046</strain>
    </source>
</reference>
<name>A0ABT8DGR0_9FLAO</name>
<comment type="caution">
    <text evidence="1">The sequence shown here is derived from an EMBL/GenBank/DDBJ whole genome shotgun (WGS) entry which is preliminary data.</text>
</comment>
<dbReference type="Proteomes" id="UP001244787">
    <property type="component" value="Unassembled WGS sequence"/>
</dbReference>
<dbReference type="PROSITE" id="PS51257">
    <property type="entry name" value="PROKAR_LIPOPROTEIN"/>
    <property type="match status" value="1"/>
</dbReference>
<dbReference type="RefSeq" id="WP_290254125.1">
    <property type="nucleotide sequence ID" value="NZ_JAUGQQ010000003.1"/>
</dbReference>